<dbReference type="AlphaFoldDB" id="A0A1H3B4X3"/>
<reference evidence="1 2" key="1">
    <citation type="submission" date="2016-10" db="EMBL/GenBank/DDBJ databases">
        <authorList>
            <person name="de Groot N.N."/>
        </authorList>
    </citation>
    <scope>NUCLEOTIDE SEQUENCE [LARGE SCALE GENOMIC DNA]</scope>
    <source>
        <strain evidence="1 2">DSM 24956</strain>
    </source>
</reference>
<gene>
    <name evidence="1" type="ORF">SAMN05444411_10516</name>
</gene>
<dbReference type="EMBL" id="FNNJ01000005">
    <property type="protein sequence ID" value="SDX36738.1"/>
    <property type="molecule type" value="Genomic_DNA"/>
</dbReference>
<protein>
    <submittedName>
        <fullName evidence="1">Uncharacterized protein</fullName>
    </submittedName>
</protein>
<dbReference type="OrthoDB" id="1493159at2"/>
<proteinExistence type="predicted"/>
<dbReference type="Proteomes" id="UP000199595">
    <property type="component" value="Unassembled WGS sequence"/>
</dbReference>
<sequence>MVINSASIDDDCLKINYSSSGCSGDSWEVKLIDAGVIMESFPPQRNIKLSLKNEEICEAYFTKEISFDIDKLQVDGEVVLLNLEGFDTQIRYEY</sequence>
<name>A0A1H3B4X3_9FLAO</name>
<organism evidence="1 2">
    <name type="scientific">Lutibacter oricola</name>
    <dbReference type="NCBI Taxonomy" id="762486"/>
    <lineage>
        <taxon>Bacteria</taxon>
        <taxon>Pseudomonadati</taxon>
        <taxon>Bacteroidota</taxon>
        <taxon>Flavobacteriia</taxon>
        <taxon>Flavobacteriales</taxon>
        <taxon>Flavobacteriaceae</taxon>
        <taxon>Lutibacter</taxon>
    </lineage>
</organism>
<accession>A0A1H3B4X3</accession>
<keyword evidence="2" id="KW-1185">Reference proteome</keyword>
<dbReference type="RefSeq" id="WP_090123162.1">
    <property type="nucleotide sequence ID" value="NZ_FNNJ01000005.1"/>
</dbReference>
<evidence type="ECO:0000313" key="1">
    <source>
        <dbReference type="EMBL" id="SDX36738.1"/>
    </source>
</evidence>
<dbReference type="STRING" id="762486.SAMN05444411_10516"/>
<evidence type="ECO:0000313" key="2">
    <source>
        <dbReference type="Proteomes" id="UP000199595"/>
    </source>
</evidence>